<dbReference type="OrthoDB" id="9799639at2"/>
<dbReference type="Proteomes" id="UP000248616">
    <property type="component" value="Unassembled WGS sequence"/>
</dbReference>
<dbReference type="AlphaFoldDB" id="A0A2W7BTE2"/>
<dbReference type="GO" id="GO:0015935">
    <property type="term" value="C:small ribosomal subunit"/>
    <property type="evidence" value="ECO:0007669"/>
    <property type="project" value="TreeGrafter"/>
</dbReference>
<keyword evidence="2" id="KW-0809">Transit peptide</keyword>
<dbReference type="GO" id="GO:0003735">
    <property type="term" value="F:structural constituent of ribosome"/>
    <property type="evidence" value="ECO:0007669"/>
    <property type="project" value="TreeGrafter"/>
</dbReference>
<dbReference type="Pfam" id="PF09243">
    <property type="entry name" value="Rsm22"/>
    <property type="match status" value="1"/>
</dbReference>
<keyword evidence="5" id="KW-0808">Transferase</keyword>
<dbReference type="PANTHER" id="PTHR13184">
    <property type="entry name" value="37S RIBOSOMAL PROTEIN S22"/>
    <property type="match status" value="1"/>
</dbReference>
<dbReference type="Gene3D" id="3.40.50.150">
    <property type="entry name" value="Vaccinia Virus protein VP39"/>
    <property type="match status" value="1"/>
</dbReference>
<dbReference type="RefSeq" id="WP_111549233.1">
    <property type="nucleotide sequence ID" value="NZ_MZXV01000085.1"/>
</dbReference>
<sequence length="322" mass="35015">MELPAPLRQGVERLLENVPLATLKQAAKTLSDRYRAELRDGRLHMAQDVAVRAYLATRLPATYAAVRASLDALSDARPGFQPKSLLDVGAGPGTVLWATTDLWPDLEQAVLFEASAAVRKVGETLAAGAIAARTRWLAGDATIDLADLEPADLVTCAYVLDEIVPASLPKLIGRLWQLTGDTLLVIEPGTPAGWQRILAVRRQLIEAGAHVLAPCPHQAPCPLAPPDWCHFSRRVARSRLHRLAKDADVPWEDEKFIYVAASRQPAPSLRARVIAPPKSGSGKVLLKLCESNGSAGERLFTKRDGETFKVARRSDWGDVLEI</sequence>
<evidence type="ECO:0000256" key="2">
    <source>
        <dbReference type="ARBA" id="ARBA00022946"/>
    </source>
</evidence>
<dbReference type="GO" id="GO:0008168">
    <property type="term" value="F:methyltransferase activity"/>
    <property type="evidence" value="ECO:0007669"/>
    <property type="project" value="UniProtKB-KW"/>
</dbReference>
<evidence type="ECO:0000313" key="6">
    <source>
        <dbReference type="Proteomes" id="UP000248616"/>
    </source>
</evidence>
<evidence type="ECO:0000256" key="3">
    <source>
        <dbReference type="ARBA" id="ARBA00023004"/>
    </source>
</evidence>
<organism evidence="5 6">
    <name type="scientific">Mesorhizobium kowhaii</name>
    <dbReference type="NCBI Taxonomy" id="1300272"/>
    <lineage>
        <taxon>Bacteria</taxon>
        <taxon>Pseudomonadati</taxon>
        <taxon>Pseudomonadota</taxon>
        <taxon>Alphaproteobacteria</taxon>
        <taxon>Hyphomicrobiales</taxon>
        <taxon>Phyllobacteriaceae</taxon>
        <taxon>Mesorhizobium</taxon>
    </lineage>
</organism>
<dbReference type="EMBL" id="MZXV01000085">
    <property type="protein sequence ID" value="PZV33271.1"/>
    <property type="molecule type" value="Genomic_DNA"/>
</dbReference>
<reference evidence="6" key="1">
    <citation type="submission" date="2017-03" db="EMBL/GenBank/DDBJ databases">
        <authorList>
            <person name="Safronova V.I."/>
            <person name="Sazanova A.L."/>
            <person name="Chirak E.R."/>
        </authorList>
    </citation>
    <scope>NUCLEOTIDE SEQUENCE [LARGE SCALE GENOMIC DNA]</scope>
    <source>
        <strain evidence="6">Ach-343</strain>
    </source>
</reference>
<keyword evidence="5" id="KW-0489">Methyltransferase</keyword>
<keyword evidence="6" id="KW-1185">Reference proteome</keyword>
<keyword evidence="1" id="KW-0479">Metal-binding</keyword>
<dbReference type="SUPFAM" id="SSF53335">
    <property type="entry name" value="S-adenosyl-L-methionine-dependent methyltransferases"/>
    <property type="match status" value="1"/>
</dbReference>
<keyword evidence="3" id="KW-0408">Iron</keyword>
<evidence type="ECO:0000256" key="4">
    <source>
        <dbReference type="ARBA" id="ARBA00023014"/>
    </source>
</evidence>
<dbReference type="InterPro" id="IPR052571">
    <property type="entry name" value="Mt_RNA_Methyltransferase"/>
</dbReference>
<proteinExistence type="predicted"/>
<protein>
    <submittedName>
        <fullName evidence="5">Methyltransferase type 11</fullName>
    </submittedName>
</protein>
<comment type="caution">
    <text evidence="5">The sequence shown here is derived from an EMBL/GenBank/DDBJ whole genome shotgun (WGS) entry which is preliminary data.</text>
</comment>
<evidence type="ECO:0000256" key="1">
    <source>
        <dbReference type="ARBA" id="ARBA00022723"/>
    </source>
</evidence>
<dbReference type="InterPro" id="IPR015324">
    <property type="entry name" value="Ribosomal_Rsm22-like"/>
</dbReference>
<keyword evidence="4" id="KW-0411">Iron-sulfur</keyword>
<accession>A0A2W7BTE2</accession>
<dbReference type="PANTHER" id="PTHR13184:SF5">
    <property type="entry name" value="METHYLTRANSFERASE-LIKE PROTEIN 17, MITOCHONDRIAL"/>
    <property type="match status" value="1"/>
</dbReference>
<dbReference type="InterPro" id="IPR029063">
    <property type="entry name" value="SAM-dependent_MTases_sf"/>
</dbReference>
<name>A0A2W7BTE2_9HYPH</name>
<dbReference type="GO" id="GO:0051536">
    <property type="term" value="F:iron-sulfur cluster binding"/>
    <property type="evidence" value="ECO:0007669"/>
    <property type="project" value="UniProtKB-KW"/>
</dbReference>
<evidence type="ECO:0000313" key="5">
    <source>
        <dbReference type="EMBL" id="PZV33271.1"/>
    </source>
</evidence>
<gene>
    <name evidence="5" type="ORF">B5V02_38745</name>
</gene>
<dbReference type="GO" id="GO:0006412">
    <property type="term" value="P:translation"/>
    <property type="evidence" value="ECO:0007669"/>
    <property type="project" value="InterPro"/>
</dbReference>
<dbReference type="GO" id="GO:0046872">
    <property type="term" value="F:metal ion binding"/>
    <property type="evidence" value="ECO:0007669"/>
    <property type="project" value="UniProtKB-KW"/>
</dbReference>
<dbReference type="GO" id="GO:0032259">
    <property type="term" value="P:methylation"/>
    <property type="evidence" value="ECO:0007669"/>
    <property type="project" value="UniProtKB-KW"/>
</dbReference>